<dbReference type="InterPro" id="IPR012337">
    <property type="entry name" value="RNaseH-like_sf"/>
</dbReference>
<dbReference type="RefSeq" id="WP_269041931.1">
    <property type="nucleotide sequence ID" value="NZ_CP114040.1"/>
</dbReference>
<accession>A0ABY7HKK2</accession>
<name>A0ABY7HKK2_9BACT</name>
<gene>
    <name evidence="3" type="ORF">O0S08_00100</name>
</gene>
<dbReference type="InterPro" id="IPR001584">
    <property type="entry name" value="Integrase_cat-core"/>
</dbReference>
<dbReference type="EMBL" id="CP114040">
    <property type="protein sequence ID" value="WAS99572.1"/>
    <property type="molecule type" value="Genomic_DNA"/>
</dbReference>
<evidence type="ECO:0000259" key="2">
    <source>
        <dbReference type="Pfam" id="PF13683"/>
    </source>
</evidence>
<feature type="compositionally biased region" description="Basic residues" evidence="1">
    <location>
        <begin position="95"/>
        <end position="112"/>
    </location>
</feature>
<protein>
    <submittedName>
        <fullName evidence="3">Integrase core domain-containing protein</fullName>
    </submittedName>
</protein>
<feature type="domain" description="Integrase catalytic" evidence="2">
    <location>
        <begin position="23"/>
        <end position="82"/>
    </location>
</feature>
<dbReference type="Proteomes" id="UP001164459">
    <property type="component" value="Chromosome"/>
</dbReference>
<organism evidence="3 4">
    <name type="scientific">Nannocystis punicea</name>
    <dbReference type="NCBI Taxonomy" id="2995304"/>
    <lineage>
        <taxon>Bacteria</taxon>
        <taxon>Pseudomonadati</taxon>
        <taxon>Myxococcota</taxon>
        <taxon>Polyangia</taxon>
        <taxon>Nannocystales</taxon>
        <taxon>Nannocystaceae</taxon>
        <taxon>Nannocystis</taxon>
    </lineage>
</organism>
<dbReference type="SUPFAM" id="SSF53098">
    <property type="entry name" value="Ribonuclease H-like"/>
    <property type="match status" value="1"/>
</dbReference>
<evidence type="ECO:0000256" key="1">
    <source>
        <dbReference type="SAM" id="MobiDB-lite"/>
    </source>
</evidence>
<evidence type="ECO:0000313" key="4">
    <source>
        <dbReference type="Proteomes" id="UP001164459"/>
    </source>
</evidence>
<proteinExistence type="predicted"/>
<keyword evidence="4" id="KW-1185">Reference proteome</keyword>
<feature type="region of interest" description="Disordered" evidence="1">
    <location>
        <begin position="93"/>
        <end position="136"/>
    </location>
</feature>
<evidence type="ECO:0000313" key="3">
    <source>
        <dbReference type="EMBL" id="WAS99572.1"/>
    </source>
</evidence>
<sequence>MPIAAPSPRRELADLYEALDARRSLSRPHVSDDNPYSEAHFKTLKYTHDYPDRFASYDDAHAFCVRFVDGYNHHHRHSGVHYGRTEAILSVRTAPPRRLRGPSRALRPRKTHTTPASRRGLHQPSAPSRTRPSRVRGPHPLAVVTLVWPWHV</sequence>
<reference evidence="3" key="1">
    <citation type="submission" date="2022-11" db="EMBL/GenBank/DDBJ databases">
        <title>Minimal conservation of predation-associated metabolite biosynthetic gene clusters underscores biosynthetic potential of Myxococcota including descriptions for ten novel species: Archangium lansinium sp. nov., Myxococcus landrumus sp. nov., Nannocystis bai.</title>
        <authorList>
            <person name="Ahearne A."/>
            <person name="Stevens C."/>
            <person name="Dowd S."/>
        </authorList>
    </citation>
    <scope>NUCLEOTIDE SEQUENCE</scope>
    <source>
        <strain evidence="3">Fl3</strain>
    </source>
</reference>
<dbReference type="Pfam" id="PF13683">
    <property type="entry name" value="rve_3"/>
    <property type="match status" value="1"/>
</dbReference>